<feature type="compositionally biased region" description="Basic and acidic residues" evidence="2">
    <location>
        <begin position="198"/>
        <end position="207"/>
    </location>
</feature>
<keyword evidence="4" id="KW-1185">Reference proteome</keyword>
<feature type="region of interest" description="Disordered" evidence="2">
    <location>
        <begin position="1"/>
        <end position="117"/>
    </location>
</feature>
<evidence type="ECO:0000256" key="1">
    <source>
        <dbReference type="ARBA" id="ARBA00022553"/>
    </source>
</evidence>
<evidence type="ECO:0000313" key="4">
    <source>
        <dbReference type="Proteomes" id="UP001501920"/>
    </source>
</evidence>
<sequence>MLSNAGGEHGVPGLPPLRAAGPVELRRRSRPEPRNGAPAEKTTARVRNQTQAEIRRTTSLDTILGPYLQGQWPREGERRGQSGHHQKDEFTQTSNWLDEDELSDAGGHKRSASWGNGDHLRDIAKLKQQLQHRPKPRVYGGIHERLHHPTWTCTQSQPVPIPLRSLTHLPSPMRRSEERLDQELERAFRRQSPSQHNKLLEIPDGRRAPVPSLSSCSSSQSEPSSITPHPSTSSSSSPCASPQCLSDLDTDLSSSVLPSCPSPLLSGDTDASLLLSCSPRPNKSYCFQREPPEGCERVRVCEENISPYKDQPNLSLCPDPNKVNFTPHGGSAFCPVSLLKPLLPSVDFLFRSLSVSPGSCWVGQGGACQPPSPVVTVSGYMGPLEPVTTAM</sequence>
<name>A0AAR2J3C1_PYGNA</name>
<dbReference type="Proteomes" id="UP001501920">
    <property type="component" value="Chromosome 13"/>
</dbReference>
<dbReference type="Pfam" id="PF15388">
    <property type="entry name" value="FAM117"/>
    <property type="match status" value="1"/>
</dbReference>
<dbReference type="AlphaFoldDB" id="A0AAR2J3C1"/>
<keyword evidence="1" id="KW-0597">Phosphoprotein</keyword>
<feature type="compositionally biased region" description="Basic and acidic residues" evidence="2">
    <location>
        <begin position="174"/>
        <end position="188"/>
    </location>
</feature>
<feature type="region of interest" description="Disordered" evidence="2">
    <location>
        <begin position="153"/>
        <end position="240"/>
    </location>
</feature>
<dbReference type="InterPro" id="IPR026642">
    <property type="entry name" value="Glcci1/FAM117"/>
</dbReference>
<accession>A0AAR2J3C1</accession>
<protein>
    <recommendedName>
        <fullName evidence="5">Family with sequence similarity 117 member Aa</fullName>
    </recommendedName>
</protein>
<proteinExistence type="predicted"/>
<reference evidence="3" key="3">
    <citation type="submission" date="2025-09" db="UniProtKB">
        <authorList>
            <consortium name="Ensembl"/>
        </authorList>
    </citation>
    <scope>IDENTIFICATION</scope>
</reference>
<evidence type="ECO:0000313" key="3">
    <source>
        <dbReference type="Ensembl" id="ENSPNAP00000046513.1"/>
    </source>
</evidence>
<feature type="compositionally biased region" description="Basic and acidic residues" evidence="2">
    <location>
        <begin position="24"/>
        <end position="33"/>
    </location>
</feature>
<dbReference type="RefSeq" id="XP_037400345.1">
    <property type="nucleotide sequence ID" value="XM_037544448.1"/>
</dbReference>
<feature type="compositionally biased region" description="Low complexity" evidence="2">
    <location>
        <begin position="209"/>
        <end position="240"/>
    </location>
</feature>
<dbReference type="PANTHER" id="PTHR14972">
    <property type="entry name" value="AGAP011572-PA"/>
    <property type="match status" value="1"/>
</dbReference>
<dbReference type="PANTHER" id="PTHR14972:SF7">
    <property type="entry name" value="PROTEIN FAM117A"/>
    <property type="match status" value="1"/>
</dbReference>
<evidence type="ECO:0008006" key="5">
    <source>
        <dbReference type="Google" id="ProtNLM"/>
    </source>
</evidence>
<evidence type="ECO:0000256" key="2">
    <source>
        <dbReference type="SAM" id="MobiDB-lite"/>
    </source>
</evidence>
<dbReference type="GeneID" id="108443162"/>
<organism evidence="3 4">
    <name type="scientific">Pygocentrus nattereri</name>
    <name type="common">Red-bellied piranha</name>
    <dbReference type="NCBI Taxonomy" id="42514"/>
    <lineage>
        <taxon>Eukaryota</taxon>
        <taxon>Metazoa</taxon>
        <taxon>Chordata</taxon>
        <taxon>Craniata</taxon>
        <taxon>Vertebrata</taxon>
        <taxon>Euteleostomi</taxon>
        <taxon>Actinopterygii</taxon>
        <taxon>Neopterygii</taxon>
        <taxon>Teleostei</taxon>
        <taxon>Ostariophysi</taxon>
        <taxon>Characiformes</taxon>
        <taxon>Characoidei</taxon>
        <taxon>Pygocentrus</taxon>
    </lineage>
</organism>
<feature type="compositionally biased region" description="Basic and acidic residues" evidence="2">
    <location>
        <begin position="74"/>
        <end position="90"/>
    </location>
</feature>
<reference evidence="3" key="2">
    <citation type="submission" date="2025-08" db="UniProtKB">
        <authorList>
            <consortium name="Ensembl"/>
        </authorList>
    </citation>
    <scope>IDENTIFICATION</scope>
</reference>
<reference evidence="3 4" key="1">
    <citation type="submission" date="2020-10" db="EMBL/GenBank/DDBJ databases">
        <title>Pygocentrus nattereri (red-bellied piranha) genome, fPygNat1, primary haplotype.</title>
        <authorList>
            <person name="Myers G."/>
            <person name="Meyer A."/>
            <person name="Karagic N."/>
            <person name="Pippel M."/>
            <person name="Winkler S."/>
            <person name="Tracey A."/>
            <person name="Wood J."/>
            <person name="Formenti G."/>
            <person name="Howe K."/>
            <person name="Fedrigo O."/>
            <person name="Jarvis E.D."/>
        </authorList>
    </citation>
    <scope>NUCLEOTIDE SEQUENCE [LARGE SCALE GENOMIC DNA]</scope>
</reference>
<dbReference type="CTD" id="100151756"/>
<dbReference type="Ensembl" id="ENSPNAT00000052086.1">
    <property type="protein sequence ID" value="ENSPNAP00000046513.1"/>
    <property type="gene ID" value="ENSPNAG00000009640.2"/>
</dbReference>
<dbReference type="GeneTree" id="ENSGT00950000183046"/>